<protein>
    <submittedName>
        <fullName evidence="2">Uncharacterized protein</fullName>
    </submittedName>
</protein>
<evidence type="ECO:0000256" key="1">
    <source>
        <dbReference type="SAM" id="MobiDB-lite"/>
    </source>
</evidence>
<evidence type="ECO:0000313" key="2">
    <source>
        <dbReference type="EMBL" id="KKN24752.1"/>
    </source>
</evidence>
<comment type="caution">
    <text evidence="2">The sequence shown here is derived from an EMBL/GenBank/DDBJ whole genome shotgun (WGS) entry which is preliminary data.</text>
</comment>
<name>A0A0F9PJR4_9ZZZZ</name>
<dbReference type="AlphaFoldDB" id="A0A0F9PJR4"/>
<proteinExistence type="predicted"/>
<reference evidence="2" key="1">
    <citation type="journal article" date="2015" name="Nature">
        <title>Complex archaea that bridge the gap between prokaryotes and eukaryotes.</title>
        <authorList>
            <person name="Spang A."/>
            <person name="Saw J.H."/>
            <person name="Jorgensen S.L."/>
            <person name="Zaremba-Niedzwiedzka K."/>
            <person name="Martijn J."/>
            <person name="Lind A.E."/>
            <person name="van Eijk R."/>
            <person name="Schleper C."/>
            <person name="Guy L."/>
            <person name="Ettema T.J."/>
        </authorList>
    </citation>
    <scope>NUCLEOTIDE SEQUENCE</scope>
</reference>
<feature type="region of interest" description="Disordered" evidence="1">
    <location>
        <begin position="79"/>
        <end position="99"/>
    </location>
</feature>
<gene>
    <name evidence="2" type="ORF">LCGC14_0891780</name>
</gene>
<accession>A0A0F9PJR4</accession>
<organism evidence="2">
    <name type="scientific">marine sediment metagenome</name>
    <dbReference type="NCBI Taxonomy" id="412755"/>
    <lineage>
        <taxon>unclassified sequences</taxon>
        <taxon>metagenomes</taxon>
        <taxon>ecological metagenomes</taxon>
    </lineage>
</organism>
<sequence>MPTPPTLNLISVKCANLSDGEYVKITNLSANATSQLVKVASGEAVLNIANLTGWSTGNTISIETQGRIVESSSTTISTTGGTKVTLSSSTAASDPAVDM</sequence>
<dbReference type="EMBL" id="LAZR01002859">
    <property type="protein sequence ID" value="KKN24752.1"/>
    <property type="molecule type" value="Genomic_DNA"/>
</dbReference>